<evidence type="ECO:0000256" key="4">
    <source>
        <dbReference type="RuleBase" id="RU362073"/>
    </source>
</evidence>
<dbReference type="InterPro" id="IPR001492">
    <property type="entry name" value="Flagellin"/>
</dbReference>
<evidence type="ECO:0000256" key="1">
    <source>
        <dbReference type="ARBA" id="ARBA00005709"/>
    </source>
</evidence>
<comment type="function">
    <text evidence="4">Flagellin is the subunit protein which polymerizes to form the filaments of bacterial flagella.</text>
</comment>
<dbReference type="InterPro" id="IPR046358">
    <property type="entry name" value="Flagellin_C"/>
</dbReference>
<keyword evidence="3 4" id="KW-0975">Bacterial flagellum</keyword>
<gene>
    <name evidence="7" type="ORF">SAMN00768000_1371</name>
</gene>
<dbReference type="RefSeq" id="WP_084661115.1">
    <property type="nucleotide sequence ID" value="NZ_FWWY01000001.1"/>
</dbReference>
<feature type="domain" description="Flagellin C-terminal" evidence="6">
    <location>
        <begin position="319"/>
        <end position="403"/>
    </location>
</feature>
<evidence type="ECO:0000313" key="8">
    <source>
        <dbReference type="Proteomes" id="UP000192660"/>
    </source>
</evidence>
<evidence type="ECO:0000256" key="2">
    <source>
        <dbReference type="ARBA" id="ARBA00020110"/>
    </source>
</evidence>
<dbReference type="GO" id="GO:0009288">
    <property type="term" value="C:bacterial-type flagellum"/>
    <property type="evidence" value="ECO:0007669"/>
    <property type="project" value="UniProtKB-SubCell"/>
</dbReference>
<reference evidence="8" key="1">
    <citation type="submission" date="2017-04" db="EMBL/GenBank/DDBJ databases">
        <authorList>
            <person name="Varghese N."/>
            <person name="Submissions S."/>
        </authorList>
    </citation>
    <scope>NUCLEOTIDE SEQUENCE [LARGE SCALE GENOMIC DNA]</scope>
    <source>
        <strain evidence="8">DSM 9293</strain>
    </source>
</reference>
<evidence type="ECO:0000259" key="6">
    <source>
        <dbReference type="Pfam" id="PF00700"/>
    </source>
</evidence>
<dbReference type="InterPro" id="IPR042187">
    <property type="entry name" value="Flagellin_C_sub2"/>
</dbReference>
<dbReference type="GO" id="GO:0005198">
    <property type="term" value="F:structural molecule activity"/>
    <property type="evidence" value="ECO:0007669"/>
    <property type="project" value="UniProtKB-UniRule"/>
</dbReference>
<dbReference type="OrthoDB" id="9796789at2"/>
<protein>
    <recommendedName>
        <fullName evidence="2 4">Flagellin</fullName>
    </recommendedName>
</protein>
<accession>A0A1W1WCK2</accession>
<dbReference type="Gene3D" id="1.20.1330.10">
    <property type="entry name" value="f41 fragment of flagellin, N-terminal domain"/>
    <property type="match status" value="1"/>
</dbReference>
<dbReference type="InterPro" id="IPR001029">
    <property type="entry name" value="Flagellin_N"/>
</dbReference>
<dbReference type="PANTHER" id="PTHR42792:SF2">
    <property type="entry name" value="FLAGELLIN"/>
    <property type="match status" value="1"/>
</dbReference>
<dbReference type="AlphaFoldDB" id="A0A1W1WCK2"/>
<comment type="subcellular location">
    <subcellularLocation>
        <location evidence="4">Secreted</location>
    </subcellularLocation>
    <subcellularLocation>
        <location evidence="4">Bacterial flagellum</location>
    </subcellularLocation>
</comment>
<dbReference type="Gene3D" id="6.10.10.10">
    <property type="entry name" value="Flagellar export chaperone, C-terminal domain"/>
    <property type="match status" value="1"/>
</dbReference>
<dbReference type="PANTHER" id="PTHR42792">
    <property type="entry name" value="FLAGELLIN"/>
    <property type="match status" value="1"/>
</dbReference>
<dbReference type="Pfam" id="PF00669">
    <property type="entry name" value="Flagellin_N"/>
    <property type="match status" value="1"/>
</dbReference>
<proteinExistence type="inferred from homology"/>
<dbReference type="EMBL" id="FWWY01000001">
    <property type="protein sequence ID" value="SMC03945.1"/>
    <property type="molecule type" value="Genomic_DNA"/>
</dbReference>
<keyword evidence="7" id="KW-0969">Cilium</keyword>
<feature type="domain" description="Flagellin N-terminal" evidence="5">
    <location>
        <begin position="3"/>
        <end position="138"/>
    </location>
</feature>
<evidence type="ECO:0000313" key="7">
    <source>
        <dbReference type="EMBL" id="SMC03945.1"/>
    </source>
</evidence>
<evidence type="ECO:0000259" key="5">
    <source>
        <dbReference type="Pfam" id="PF00669"/>
    </source>
</evidence>
<dbReference type="SUPFAM" id="SSF64518">
    <property type="entry name" value="Phase 1 flagellin"/>
    <property type="match status" value="1"/>
</dbReference>
<keyword evidence="7" id="KW-0282">Flagellum</keyword>
<dbReference type="Pfam" id="PF00700">
    <property type="entry name" value="Flagellin_C"/>
    <property type="match status" value="1"/>
</dbReference>
<organism evidence="7 8">
    <name type="scientific">Sulfobacillus thermosulfidooxidans (strain DSM 9293 / VKM B-1269 / AT-1)</name>
    <dbReference type="NCBI Taxonomy" id="929705"/>
    <lineage>
        <taxon>Bacteria</taxon>
        <taxon>Bacillati</taxon>
        <taxon>Bacillota</taxon>
        <taxon>Clostridia</taxon>
        <taxon>Eubacteriales</taxon>
        <taxon>Clostridiales Family XVII. Incertae Sedis</taxon>
        <taxon>Sulfobacillus</taxon>
    </lineage>
</organism>
<keyword evidence="8" id="KW-1185">Reference proteome</keyword>
<comment type="similarity">
    <text evidence="1 4">Belongs to the bacterial flagellin family.</text>
</comment>
<dbReference type="Gene3D" id="3.30.70.2120">
    <property type="match status" value="1"/>
</dbReference>
<dbReference type="PRINTS" id="PR00207">
    <property type="entry name" value="FLAGELLIN"/>
</dbReference>
<dbReference type="Proteomes" id="UP000192660">
    <property type="component" value="Unassembled WGS sequence"/>
</dbReference>
<evidence type="ECO:0000256" key="3">
    <source>
        <dbReference type="ARBA" id="ARBA00023143"/>
    </source>
</evidence>
<dbReference type="GO" id="GO:0005576">
    <property type="term" value="C:extracellular region"/>
    <property type="evidence" value="ECO:0007669"/>
    <property type="project" value="UniProtKB-SubCell"/>
</dbReference>
<keyword evidence="7" id="KW-0966">Cell projection</keyword>
<keyword evidence="4" id="KW-0964">Secreted</keyword>
<name>A0A1W1WCK2_SULTA</name>
<sequence length="404" mass="41658">MYVNTNITALFAENAYSNTLAKVNQLSNEMSTGLQINSPADNPAGLAIANIMQGELNGLTQASANVSQATNLVQTAVGGVNNDMQILQQLQSLATQAAQNTNSSSQLQAIQQEINSLVNVVNQSAQTTNYNNLKVLSGDYGASVTNGTGVGSGATISAVYLGADSGSAFTQNVKNAQFTVSVQALNTTTGEDQATIQGTMVVNGVTVTIQPTTVTVTTGATSGTVDIQFNNLSGSNGSVSVAPFSMIMTVNQASVSTTATSGTVTINPPTDKSTLSFQVGPSQSSADIVNANFAAVDANSLGIGNLNVTTSTQAQYAITQVQHAISSLSALQGYTGSLLNQFQYTASNLQSENTNLTQSRATIMDANMPAVSSEFVKEQTLLQSNLAALQSANQLPSLILKLLG</sequence>